<organism evidence="2 3">
    <name type="scientific">Chitinophaga caseinilytica</name>
    <dbReference type="NCBI Taxonomy" id="2267521"/>
    <lineage>
        <taxon>Bacteria</taxon>
        <taxon>Pseudomonadati</taxon>
        <taxon>Bacteroidota</taxon>
        <taxon>Chitinophagia</taxon>
        <taxon>Chitinophagales</taxon>
        <taxon>Chitinophagaceae</taxon>
        <taxon>Chitinophaga</taxon>
    </lineage>
</organism>
<dbReference type="Pfam" id="PF02602">
    <property type="entry name" value="HEM4"/>
    <property type="match status" value="1"/>
</dbReference>
<dbReference type="InterPro" id="IPR003754">
    <property type="entry name" value="4pyrrol_synth_uPrphyn_synth"/>
</dbReference>
<dbReference type="CDD" id="cd06578">
    <property type="entry name" value="HemD"/>
    <property type="match status" value="1"/>
</dbReference>
<accession>A0ABZ2Z2X0</accession>
<feature type="domain" description="Tetrapyrrole biosynthesis uroporphyrinogen III synthase" evidence="1">
    <location>
        <begin position="19"/>
        <end position="226"/>
    </location>
</feature>
<sequence length="240" mass="25927">MPNSDKYRILSTKSLQESLRQAAATRGIALVDQPFIDILPVRTPQLDARLKEIALGGQVLVFTSPNTVKSVTGYWHNGVKQRIYCLGGATLEVVQAEIPGAEVLATAASSLELAKLIVSDASIGKVVFLCGNIRRNELPEHLSAHQIGVEELVVYHTVETPALLGERYDGVLFFSPSSVRSFFQQNTPDGETVYFAIGETTGAAVQEITGRQPVIGAEASVPALVQTAIDYFDNINNSNE</sequence>
<name>A0ABZ2Z2X0_9BACT</name>
<gene>
    <name evidence="2" type="ORF">WJU22_24760</name>
</gene>
<reference evidence="2 3" key="1">
    <citation type="submission" date="2024-03" db="EMBL/GenBank/DDBJ databases">
        <title>Chitinophaga caseinilytica sp. nov., a casein hydrolysing bacterium isolated from forest soil.</title>
        <authorList>
            <person name="Lee D.S."/>
            <person name="Han D.M."/>
            <person name="Baek J.H."/>
            <person name="Choi D.G."/>
            <person name="Jeon J.H."/>
            <person name="Jeon C.O."/>
        </authorList>
    </citation>
    <scope>NUCLEOTIDE SEQUENCE [LARGE SCALE GENOMIC DNA]</scope>
    <source>
        <strain evidence="2 3">KACC 19118</strain>
    </source>
</reference>
<dbReference type="InterPro" id="IPR039793">
    <property type="entry name" value="UROS/Hem4"/>
</dbReference>
<dbReference type="GO" id="GO:0004852">
    <property type="term" value="F:uroporphyrinogen-III synthase activity"/>
    <property type="evidence" value="ECO:0007669"/>
    <property type="project" value="UniProtKB-EC"/>
</dbReference>
<dbReference type="EC" id="4.2.1.75" evidence="2"/>
<evidence type="ECO:0000259" key="1">
    <source>
        <dbReference type="Pfam" id="PF02602"/>
    </source>
</evidence>
<dbReference type="PANTHER" id="PTHR12390">
    <property type="entry name" value="UROPORPHYRINOGEN III SYNTHASE"/>
    <property type="match status" value="1"/>
</dbReference>
<proteinExistence type="predicted"/>
<dbReference type="RefSeq" id="WP_341840850.1">
    <property type="nucleotide sequence ID" value="NZ_CP149792.1"/>
</dbReference>
<dbReference type="PANTHER" id="PTHR12390:SF0">
    <property type="entry name" value="UROPORPHYRINOGEN-III SYNTHASE"/>
    <property type="match status" value="1"/>
</dbReference>
<dbReference type="Proteomes" id="UP001449657">
    <property type="component" value="Chromosome"/>
</dbReference>
<dbReference type="Gene3D" id="3.40.50.10090">
    <property type="match status" value="2"/>
</dbReference>
<dbReference type="EMBL" id="CP150096">
    <property type="protein sequence ID" value="WZN46109.1"/>
    <property type="molecule type" value="Genomic_DNA"/>
</dbReference>
<dbReference type="SUPFAM" id="SSF69618">
    <property type="entry name" value="HemD-like"/>
    <property type="match status" value="1"/>
</dbReference>
<keyword evidence="3" id="KW-1185">Reference proteome</keyword>
<evidence type="ECO:0000313" key="3">
    <source>
        <dbReference type="Proteomes" id="UP001449657"/>
    </source>
</evidence>
<dbReference type="InterPro" id="IPR036108">
    <property type="entry name" value="4pyrrol_syn_uPrphyn_synt_sf"/>
</dbReference>
<evidence type="ECO:0000313" key="2">
    <source>
        <dbReference type="EMBL" id="WZN46109.1"/>
    </source>
</evidence>
<protein>
    <submittedName>
        <fullName evidence="2">Uroporphyrinogen-III synthase</fullName>
        <ecNumber evidence="2">4.2.1.75</ecNumber>
    </submittedName>
</protein>
<keyword evidence="2" id="KW-0456">Lyase</keyword>